<dbReference type="AlphaFoldDB" id="A0AAV9PX07"/>
<sequence length="466" mass="53248">MEQAQLLSIIHHHSSSMSSYLPFPPNFSQALPSLPKMGGSVFKQSGLDTPRMPEHIYTYTCKRVENLLRKHFVCFGHATEAPAKENYGDVDIFVALPVDEGLWSGDETQNGALLSFLLGGKEWKHTQGSTTYHLALKWPEEEDLQKENKTKAAEPKDNKPALTAINANVMDKNKYIQVDIQICPTIASFDWHIFFQAHGDLWSMLGGVIRPYGLTCNNTGLHIRIEEVEKQNKAQARVLMTDHPDLVLKYLGLDADAYGKPFKSRDALMAYVASCRFHDPMREISMRGKNEERVEKRKMYGAWSKEYLPAHKGDTPGRSVGMSRHDVIEDARKFFGDEFGKRLDEQEKKAVRDIEEDKLWAFIRGFPAAGADKTYTMKGMKREIKGSIEEVPERHRTGIEGVRQAFKDGRFEEVKRWAEECWKSVMERQKRVDEIKSRANLLEKKKKEEAAKKNSAQAFWPGADHL</sequence>
<dbReference type="EMBL" id="JAXLQG010000019">
    <property type="protein sequence ID" value="KAK5530410.1"/>
    <property type="molecule type" value="Genomic_DNA"/>
</dbReference>
<evidence type="ECO:0008006" key="4">
    <source>
        <dbReference type="Google" id="ProtNLM"/>
    </source>
</evidence>
<dbReference type="Proteomes" id="UP001345827">
    <property type="component" value="Unassembled WGS sequence"/>
</dbReference>
<gene>
    <name evidence="2" type="ORF">LTR25_008988</name>
</gene>
<protein>
    <recommendedName>
        <fullName evidence="4">Nucleotidyltransferase</fullName>
    </recommendedName>
</protein>
<organism evidence="2 3">
    <name type="scientific">Vermiconidia calcicola</name>
    <dbReference type="NCBI Taxonomy" id="1690605"/>
    <lineage>
        <taxon>Eukaryota</taxon>
        <taxon>Fungi</taxon>
        <taxon>Dikarya</taxon>
        <taxon>Ascomycota</taxon>
        <taxon>Pezizomycotina</taxon>
        <taxon>Dothideomycetes</taxon>
        <taxon>Dothideomycetidae</taxon>
        <taxon>Mycosphaerellales</taxon>
        <taxon>Extremaceae</taxon>
        <taxon>Vermiconidia</taxon>
    </lineage>
</organism>
<accession>A0AAV9PX07</accession>
<proteinExistence type="predicted"/>
<keyword evidence="3" id="KW-1185">Reference proteome</keyword>
<evidence type="ECO:0000313" key="2">
    <source>
        <dbReference type="EMBL" id="KAK5530410.1"/>
    </source>
</evidence>
<name>A0AAV9PX07_9PEZI</name>
<evidence type="ECO:0000256" key="1">
    <source>
        <dbReference type="SAM" id="MobiDB-lite"/>
    </source>
</evidence>
<reference evidence="2 3" key="1">
    <citation type="submission" date="2023-06" db="EMBL/GenBank/DDBJ databases">
        <title>Black Yeasts Isolated from many extreme environments.</title>
        <authorList>
            <person name="Coleine C."/>
            <person name="Stajich J.E."/>
            <person name="Selbmann L."/>
        </authorList>
    </citation>
    <scope>NUCLEOTIDE SEQUENCE [LARGE SCALE GENOMIC DNA]</scope>
    <source>
        <strain evidence="2 3">CCFEE 5887</strain>
    </source>
</reference>
<evidence type="ECO:0000313" key="3">
    <source>
        <dbReference type="Proteomes" id="UP001345827"/>
    </source>
</evidence>
<comment type="caution">
    <text evidence="2">The sequence shown here is derived from an EMBL/GenBank/DDBJ whole genome shotgun (WGS) entry which is preliminary data.</text>
</comment>
<feature type="region of interest" description="Disordered" evidence="1">
    <location>
        <begin position="445"/>
        <end position="466"/>
    </location>
</feature>